<evidence type="ECO:0000256" key="12">
    <source>
        <dbReference type="ARBA" id="ARBA00044891"/>
    </source>
</evidence>
<dbReference type="KEGG" id="sng:SNE_A06650"/>
<feature type="transmembrane region" description="Helical" evidence="25">
    <location>
        <begin position="167"/>
        <end position="186"/>
    </location>
</feature>
<evidence type="ECO:0000256" key="17">
    <source>
        <dbReference type="ARBA" id="ARBA00044903"/>
    </source>
</evidence>
<keyword evidence="3" id="KW-0813">Transport</keyword>
<feature type="transmembrane region" description="Helical" evidence="25">
    <location>
        <begin position="107"/>
        <end position="125"/>
    </location>
</feature>
<comment type="catalytic activity">
    <reaction evidence="13">
        <text>L-alpha-aminoacyl-L-lysine(out) = L-alpha-aminoacyl-L-lysine(in)</text>
        <dbReference type="Rhea" id="RHEA:79383"/>
        <dbReference type="ChEBI" id="CHEBI:229966"/>
    </reaction>
</comment>
<protein>
    <recommendedName>
        <fullName evidence="21">Lysosomal dipeptide transporter MFSD1</fullName>
    </recommendedName>
    <alternativeName>
        <fullName evidence="22">Major facilitator superfamily domain-containing protein 1</fullName>
    </alternativeName>
</protein>
<gene>
    <name evidence="27" type="ordered locus">SNE_A06650</name>
</gene>
<reference evidence="27 28" key="2">
    <citation type="journal article" date="2011" name="Mol. Biol. Evol.">
        <title>Unity in variety--the pan-genome of the Chlamydiae.</title>
        <authorList>
            <person name="Collingro A."/>
            <person name="Tischler P."/>
            <person name="Weinmaier T."/>
            <person name="Penz T."/>
            <person name="Heinz E."/>
            <person name="Brunham R.C."/>
            <person name="Read T.D."/>
            <person name="Bavoil P.M."/>
            <person name="Sachse K."/>
            <person name="Kahane S."/>
            <person name="Friedman M.G."/>
            <person name="Rattei T."/>
            <person name="Myers G.S."/>
            <person name="Horn M."/>
        </authorList>
    </citation>
    <scope>NUCLEOTIDE SEQUENCE [LARGE SCALE GENOMIC DNA]</scope>
    <source>
        <strain evidence="28">ATCC VR-1471 / Z</strain>
    </source>
</reference>
<evidence type="ECO:0000256" key="25">
    <source>
        <dbReference type="SAM" id="Phobius"/>
    </source>
</evidence>
<comment type="catalytic activity">
    <reaction evidence="9">
        <text>L-histidyl-glycine(out) = L-histidyl-glycine(in)</text>
        <dbReference type="Rhea" id="RHEA:79395"/>
        <dbReference type="ChEBI" id="CHEBI:229957"/>
    </reaction>
</comment>
<comment type="catalytic activity">
    <reaction evidence="18">
        <text>L-histidyl-L-alpha-amino acid(out) = L-histidyl-L-alpha-amino acid(in)</text>
        <dbReference type="Rhea" id="RHEA:79379"/>
        <dbReference type="ChEBI" id="CHEBI:229964"/>
    </reaction>
</comment>
<keyword evidence="6 25" id="KW-0472">Membrane</keyword>
<dbReference type="RefSeq" id="WP_013943009.1">
    <property type="nucleotide sequence ID" value="NC_015713.1"/>
</dbReference>
<reference key="1">
    <citation type="journal article" date="2011" name="Mol. Biol. Evol.">
        <title>Unity in variety -- the pan-genome of the Chlamydiae.</title>
        <authorList>
            <person name="Collingro A."/>
            <person name="Tischler P."/>
            <person name="Weinmaier T."/>
            <person name="Penz T."/>
            <person name="Heinz E."/>
            <person name="Brunham R.C."/>
            <person name="Read T.D."/>
            <person name="Bavoil P.M."/>
            <person name="Sachse K."/>
            <person name="Kahane S."/>
            <person name="Friedman M.G."/>
            <person name="Rattei T."/>
            <person name="Myers G.S.A."/>
            <person name="Horn M."/>
        </authorList>
    </citation>
    <scope>NUCLEOTIDE SEQUENCE</scope>
    <source>
        <strain>Z</strain>
    </source>
</reference>
<accession>F8L727</accession>
<name>F8L727_SIMNZ</name>
<feature type="transmembrane region" description="Helical" evidence="25">
    <location>
        <begin position="132"/>
        <end position="155"/>
    </location>
</feature>
<dbReference type="InterPro" id="IPR000849">
    <property type="entry name" value="Sugar_P_transporter"/>
</dbReference>
<evidence type="ECO:0000259" key="26">
    <source>
        <dbReference type="PROSITE" id="PS50850"/>
    </source>
</evidence>
<evidence type="ECO:0000256" key="4">
    <source>
        <dbReference type="ARBA" id="ARBA00022692"/>
    </source>
</evidence>
<evidence type="ECO:0000256" key="22">
    <source>
        <dbReference type="ARBA" id="ARBA00045018"/>
    </source>
</evidence>
<dbReference type="PROSITE" id="PS50850">
    <property type="entry name" value="MFS"/>
    <property type="match status" value="1"/>
</dbReference>
<comment type="function">
    <text evidence="23">Lysosomal dipeptide uniporter that selectively exports lysine, arginine or histidine-containing dipeptides with a net positive charge from the lysosome lumen into the cytosol. Could play a role in a specific type of protein O-glycosylation indirectly regulating macrophages migration and tissue invasion. Also essential for liver homeostasis.</text>
</comment>
<evidence type="ECO:0000313" key="28">
    <source>
        <dbReference type="Proteomes" id="UP000000496"/>
    </source>
</evidence>
<evidence type="ECO:0000256" key="20">
    <source>
        <dbReference type="ARBA" id="ARBA00044924"/>
    </source>
</evidence>
<comment type="catalytic activity">
    <reaction evidence="14">
        <text>L-aspartyl-L-lysine(out) = L-aspartyl-L-lysine(in)</text>
        <dbReference type="Rhea" id="RHEA:79411"/>
        <dbReference type="ChEBI" id="CHEBI:229953"/>
    </reaction>
</comment>
<feature type="transmembrane region" description="Helical" evidence="25">
    <location>
        <begin position="12"/>
        <end position="34"/>
    </location>
</feature>
<comment type="catalytic activity">
    <reaction evidence="8">
        <text>L-lysyl-L-alanine(out) = L-lysyl-L-alanine(in)</text>
        <dbReference type="Rhea" id="RHEA:79399"/>
        <dbReference type="ChEBI" id="CHEBI:229954"/>
    </reaction>
</comment>
<evidence type="ECO:0000256" key="23">
    <source>
        <dbReference type="ARBA" id="ARBA00045709"/>
    </source>
</evidence>
<comment type="similarity">
    <text evidence="2">Belongs to the major facilitator superfamily.</text>
</comment>
<dbReference type="PIRSF" id="PIRSF002808">
    <property type="entry name" value="Hexose_phosphate_transp"/>
    <property type="match status" value="1"/>
</dbReference>
<comment type="subcellular location">
    <subcellularLocation>
        <location evidence="1">Lysosome membrane</location>
        <topology evidence="1">Multi-pass membrane protein</topology>
    </subcellularLocation>
</comment>
<evidence type="ECO:0000256" key="2">
    <source>
        <dbReference type="ARBA" id="ARBA00008335"/>
    </source>
</evidence>
<dbReference type="AlphaFoldDB" id="F8L727"/>
<comment type="catalytic activity">
    <reaction evidence="11">
        <text>L-alpha-aminoacyl-L-histidine(out) = L-alpha-aminoacyl-L-histidine(in)</text>
        <dbReference type="Rhea" id="RHEA:79375"/>
        <dbReference type="ChEBI" id="CHEBI:229967"/>
    </reaction>
</comment>
<feature type="transmembrane region" description="Helical" evidence="25">
    <location>
        <begin position="287"/>
        <end position="306"/>
    </location>
</feature>
<dbReference type="GO" id="GO:0022857">
    <property type="term" value="F:transmembrane transporter activity"/>
    <property type="evidence" value="ECO:0007669"/>
    <property type="project" value="InterPro"/>
</dbReference>
<comment type="catalytic activity">
    <reaction evidence="15">
        <text>L-arginyl-L-alpha-amino acid(out) = L-arginyl-L-alpha-amino acid(in)</text>
        <dbReference type="Rhea" id="RHEA:79371"/>
        <dbReference type="ChEBI" id="CHEBI:84315"/>
    </reaction>
</comment>
<dbReference type="EMBL" id="FR872582">
    <property type="protein sequence ID" value="CCB88542.1"/>
    <property type="molecule type" value="Genomic_DNA"/>
</dbReference>
<dbReference type="HOGENOM" id="CLU_001265_62_1_0"/>
<keyword evidence="7" id="KW-0458">Lysosome</keyword>
<dbReference type="InterPro" id="IPR011701">
    <property type="entry name" value="MFS"/>
</dbReference>
<feature type="transmembrane region" description="Helical" evidence="25">
    <location>
        <begin position="346"/>
        <end position="369"/>
    </location>
</feature>
<evidence type="ECO:0000313" key="27">
    <source>
        <dbReference type="EMBL" id="CCB88542.1"/>
    </source>
</evidence>
<evidence type="ECO:0000256" key="18">
    <source>
        <dbReference type="ARBA" id="ARBA00044912"/>
    </source>
</evidence>
<dbReference type="SUPFAM" id="SSF103473">
    <property type="entry name" value="MFS general substrate transporter"/>
    <property type="match status" value="1"/>
</dbReference>
<comment type="catalytic activity">
    <reaction evidence="10">
        <text>L-alpha-aminoacyl-L-arginine(out) = L-alpha-aminoacyl-L-arginine(in)</text>
        <dbReference type="Rhea" id="RHEA:79367"/>
        <dbReference type="ChEBI" id="CHEBI:229968"/>
    </reaction>
</comment>
<dbReference type="Pfam" id="PF07690">
    <property type="entry name" value="MFS_1"/>
    <property type="match status" value="1"/>
</dbReference>
<keyword evidence="28" id="KW-1185">Reference proteome</keyword>
<feature type="transmembrane region" description="Helical" evidence="25">
    <location>
        <begin position="312"/>
        <end position="334"/>
    </location>
</feature>
<evidence type="ECO:0000256" key="5">
    <source>
        <dbReference type="ARBA" id="ARBA00022989"/>
    </source>
</evidence>
<feature type="transmembrane region" description="Helical" evidence="25">
    <location>
        <begin position="220"/>
        <end position="246"/>
    </location>
</feature>
<dbReference type="InterPro" id="IPR052187">
    <property type="entry name" value="MFSD1"/>
</dbReference>
<evidence type="ECO:0000256" key="24">
    <source>
        <dbReference type="ARBA" id="ARBA00046376"/>
    </source>
</evidence>
<comment type="catalytic activity">
    <reaction evidence="12">
        <text>L-lysyl-L-alpha-amino acid(out) = L-lysyl-L-alpha-amino acid(in)</text>
        <dbReference type="Rhea" id="RHEA:79387"/>
        <dbReference type="ChEBI" id="CHEBI:229965"/>
    </reaction>
</comment>
<dbReference type="OrthoDB" id="19773at2"/>
<dbReference type="PANTHER" id="PTHR23512">
    <property type="entry name" value="MAJOR FACILITATOR SUPERFAMILY DOMAIN-CONTAINING PROTEIN 1"/>
    <property type="match status" value="1"/>
</dbReference>
<evidence type="ECO:0000256" key="10">
    <source>
        <dbReference type="ARBA" id="ARBA00044881"/>
    </source>
</evidence>
<dbReference type="STRING" id="331113.SNE_A06650"/>
<feature type="domain" description="Major facilitator superfamily (MFS) profile" evidence="26">
    <location>
        <begin position="11"/>
        <end position="415"/>
    </location>
</feature>
<evidence type="ECO:0000256" key="21">
    <source>
        <dbReference type="ARBA" id="ARBA00044985"/>
    </source>
</evidence>
<comment type="catalytic activity">
    <reaction evidence="20">
        <text>L-lysyl-glycine(out) = L-lysyl-glycine(in)</text>
        <dbReference type="Rhea" id="RHEA:79407"/>
        <dbReference type="ChEBI" id="CHEBI:191202"/>
    </reaction>
</comment>
<evidence type="ECO:0000256" key="1">
    <source>
        <dbReference type="ARBA" id="ARBA00004155"/>
    </source>
</evidence>
<feature type="transmembrane region" description="Helical" evidence="25">
    <location>
        <begin position="258"/>
        <end position="275"/>
    </location>
</feature>
<dbReference type="InterPro" id="IPR036259">
    <property type="entry name" value="MFS_trans_sf"/>
</dbReference>
<evidence type="ECO:0000256" key="6">
    <source>
        <dbReference type="ARBA" id="ARBA00023136"/>
    </source>
</evidence>
<evidence type="ECO:0000256" key="19">
    <source>
        <dbReference type="ARBA" id="ARBA00044919"/>
    </source>
</evidence>
<keyword evidence="5 25" id="KW-1133">Transmembrane helix</keyword>
<comment type="catalytic activity">
    <reaction evidence="17">
        <text>L-arginyl-glycine(out) = L-arginyl-glycine(in)</text>
        <dbReference type="Rhea" id="RHEA:79391"/>
        <dbReference type="ChEBI" id="CHEBI:229955"/>
    </reaction>
</comment>
<sequence length="444" mass="48913">MSQKDLYKRWIIWTLAVLFYFYEYFLRVAPGVMVESLLEAFHIGAGAFGTMTAFYLYAYAPMQLPVGMLMDRFGARKLLTLATLGLGIAAFLFGSATTLWVANISRFLMGAGSAFAFVGLVYITSHWFSGKTLALLVGIGNSLGMLGAVFGQGPLSLMVQTLSWRPSMFVMGALGLVLSLVIFLAVRNEPAGGHPCQPSCAKKTPLWNNLKIVTKNPQTWINGIVALCFYTATVAYGGLWVIPFLVNTHGMKNETASFAASMVYMGWIIAGPLIGHFSDKTCNRKTTLIVTTFLSIILFLIINYAIGMSHFWTFVMILLLGVTLSGELLCYSLAIELNPREAKGTALAFTNFLVFVGGSIAQTLVGWLLDWNWDGLKVGGTPVYLAKDYQNALLIFPVALLIAFIFSFFIKEKTKSWCKKSYPFGLGYPKKLFLIMKKKEGVGK</sequence>
<dbReference type="Proteomes" id="UP000000496">
    <property type="component" value="Chromosome gsn.131"/>
</dbReference>
<dbReference type="eggNOG" id="COG2271">
    <property type="taxonomic scope" value="Bacteria"/>
</dbReference>
<proteinExistence type="inferred from homology"/>
<evidence type="ECO:0000256" key="13">
    <source>
        <dbReference type="ARBA" id="ARBA00044893"/>
    </source>
</evidence>
<comment type="catalytic activity">
    <reaction evidence="19">
        <text>L-alanyl-L-lysine(out) = L-alanyl-L-lysine(in)</text>
        <dbReference type="Rhea" id="RHEA:79415"/>
        <dbReference type="ChEBI" id="CHEBI:192470"/>
    </reaction>
</comment>
<evidence type="ECO:0000256" key="9">
    <source>
        <dbReference type="ARBA" id="ARBA00044878"/>
    </source>
</evidence>
<feature type="transmembrane region" description="Helical" evidence="25">
    <location>
        <begin position="40"/>
        <end position="58"/>
    </location>
</feature>
<evidence type="ECO:0000256" key="3">
    <source>
        <dbReference type="ARBA" id="ARBA00022448"/>
    </source>
</evidence>
<feature type="transmembrane region" description="Helical" evidence="25">
    <location>
        <begin position="389"/>
        <end position="410"/>
    </location>
</feature>
<feature type="transmembrane region" description="Helical" evidence="25">
    <location>
        <begin position="78"/>
        <end position="101"/>
    </location>
</feature>
<evidence type="ECO:0000256" key="14">
    <source>
        <dbReference type="ARBA" id="ARBA00044898"/>
    </source>
</evidence>
<evidence type="ECO:0000256" key="16">
    <source>
        <dbReference type="ARBA" id="ARBA00044900"/>
    </source>
</evidence>
<dbReference type="GO" id="GO:0005765">
    <property type="term" value="C:lysosomal membrane"/>
    <property type="evidence" value="ECO:0007669"/>
    <property type="project" value="UniProtKB-SubCell"/>
</dbReference>
<dbReference type="Gene3D" id="1.20.1250.20">
    <property type="entry name" value="MFS general substrate transporter like domains"/>
    <property type="match status" value="2"/>
</dbReference>
<organism evidence="27 28">
    <name type="scientific">Simkania negevensis (strain ATCC VR-1471 / DSM 27360 / Z)</name>
    <dbReference type="NCBI Taxonomy" id="331113"/>
    <lineage>
        <taxon>Bacteria</taxon>
        <taxon>Pseudomonadati</taxon>
        <taxon>Chlamydiota</taxon>
        <taxon>Chlamydiia</taxon>
        <taxon>Parachlamydiales</taxon>
        <taxon>Simkaniaceae</taxon>
        <taxon>Simkania</taxon>
    </lineage>
</organism>
<evidence type="ECO:0000256" key="7">
    <source>
        <dbReference type="ARBA" id="ARBA00023228"/>
    </source>
</evidence>
<dbReference type="InterPro" id="IPR020846">
    <property type="entry name" value="MFS_dom"/>
</dbReference>
<evidence type="ECO:0000256" key="8">
    <source>
        <dbReference type="ARBA" id="ARBA00044876"/>
    </source>
</evidence>
<keyword evidence="4 25" id="KW-0812">Transmembrane</keyword>
<comment type="subunit">
    <text evidence="24">Homodimer. Interacts with lysosomal protein GLMP (via lumenal domain); the interaction starts while both proteins are still in the endoplasmic reticulum and is required for stabilization of MFSD1 in lysosomes but has no direct effect on its targeting to lysosomes or transporter activity.</text>
</comment>
<evidence type="ECO:0000256" key="15">
    <source>
        <dbReference type="ARBA" id="ARBA00044899"/>
    </source>
</evidence>
<dbReference type="PANTHER" id="PTHR23512:SF3">
    <property type="entry name" value="MAJOR FACILITATOR SUPERFAMILY DOMAIN-CONTAINING PROTEIN 1"/>
    <property type="match status" value="1"/>
</dbReference>
<comment type="catalytic activity">
    <reaction evidence="16">
        <text>L-lysyl-L-lysine(out) = L-lysyl-L-lysine(in)</text>
        <dbReference type="Rhea" id="RHEA:79403"/>
        <dbReference type="ChEBI" id="CHEBI:229956"/>
    </reaction>
</comment>
<evidence type="ECO:0000256" key="11">
    <source>
        <dbReference type="ARBA" id="ARBA00044884"/>
    </source>
</evidence>